<name>F8AGK7_PYRYC</name>
<dbReference type="GeneID" id="10836858"/>
<dbReference type="HOGENOM" id="CLU_084679_0_0_2"/>
<keyword evidence="4" id="KW-1185">Reference proteome</keyword>
<evidence type="ECO:0000259" key="2">
    <source>
        <dbReference type="Pfam" id="PF13559"/>
    </source>
</evidence>
<dbReference type="Pfam" id="PF13559">
    <property type="entry name" value="DUF4129"/>
    <property type="match status" value="1"/>
</dbReference>
<sequence length="278" mass="31313">MHQGKARLTATFFCLILLMAFLPSGTARIGTTRIEDLMTALAVLLLALYVFLTVFLVILLLSWRDISAKEEAYDGFLRRFLTMLAPLVASVILYFFVLPRLPAPLSNTSASQETILGPVEAPSIVPLRPVETRAGGEAGSYYAYGLAALGILAMGLALLTLVRELVKIGRKRAVKRSLQAFDSRLEEEGLDLFSNPRDAVIELYKKAVLWLEVLGNPYKESWTHWEHAARVSYRRQAYVTLAKLFEKAKYAPERITREDAKRAYELYMAIRGEENEIH</sequence>
<feature type="transmembrane region" description="Helical" evidence="1">
    <location>
        <begin position="37"/>
        <end position="60"/>
    </location>
</feature>
<protein>
    <recommendedName>
        <fullName evidence="2">Protein-glutamine gamma-glutamyltransferase-like C-terminal domain-containing protein</fullName>
    </recommendedName>
</protein>
<dbReference type="Proteomes" id="UP000008386">
    <property type="component" value="Chromosome"/>
</dbReference>
<accession>F8AGK7</accession>
<dbReference type="RefSeq" id="WP_013905036.1">
    <property type="nucleotide sequence ID" value="NC_015680.1"/>
</dbReference>
<dbReference type="EMBL" id="CP002779">
    <property type="protein sequence ID" value="AEH23978.1"/>
    <property type="molecule type" value="Genomic_DNA"/>
</dbReference>
<feature type="transmembrane region" description="Helical" evidence="1">
    <location>
        <begin position="80"/>
        <end position="97"/>
    </location>
</feature>
<dbReference type="eggNOG" id="arCOG05832">
    <property type="taxonomic scope" value="Archaea"/>
</dbReference>
<reference evidence="3 4" key="1">
    <citation type="journal article" date="2011" name="J. Bacteriol.">
        <title>Complete genome sequence of the obligate piezophilic hyperthermophilic archaeon Pyrococcus yayanosii CH1.</title>
        <authorList>
            <person name="Jun X."/>
            <person name="Lupeng L."/>
            <person name="Minjuan X."/>
            <person name="Oger P."/>
            <person name="Fengping W."/>
            <person name="Jebbar M."/>
            <person name="Xiang X."/>
        </authorList>
    </citation>
    <scope>NUCLEOTIDE SEQUENCE [LARGE SCALE GENOMIC DNA]</scope>
    <source>
        <strain evidence="4">CH1 / JCM 16557</strain>
    </source>
</reference>
<keyword evidence="1" id="KW-0812">Transmembrane</keyword>
<keyword evidence="1" id="KW-0472">Membrane</keyword>
<feature type="domain" description="Protein-glutamine gamma-glutamyltransferase-like C-terminal" evidence="2">
    <location>
        <begin position="203"/>
        <end position="267"/>
    </location>
</feature>
<dbReference type="AlphaFoldDB" id="F8AGK7"/>
<evidence type="ECO:0000313" key="3">
    <source>
        <dbReference type="EMBL" id="AEH23978.1"/>
    </source>
</evidence>
<organism evidence="3 4">
    <name type="scientific">Pyrococcus yayanosii (strain CH1 / JCM 16557)</name>
    <dbReference type="NCBI Taxonomy" id="529709"/>
    <lineage>
        <taxon>Archaea</taxon>
        <taxon>Methanobacteriati</taxon>
        <taxon>Methanobacteriota</taxon>
        <taxon>Thermococci</taxon>
        <taxon>Thermococcales</taxon>
        <taxon>Thermococcaceae</taxon>
        <taxon>Pyrococcus</taxon>
    </lineage>
</organism>
<dbReference type="InterPro" id="IPR025403">
    <property type="entry name" value="TgpA-like_C"/>
</dbReference>
<proteinExistence type="predicted"/>
<gene>
    <name evidence="3" type="ordered locus">PYCH_02810</name>
</gene>
<evidence type="ECO:0000256" key="1">
    <source>
        <dbReference type="SAM" id="Phobius"/>
    </source>
</evidence>
<dbReference type="STRING" id="529709.PYCH_02810"/>
<feature type="transmembrane region" description="Helical" evidence="1">
    <location>
        <begin position="141"/>
        <end position="162"/>
    </location>
</feature>
<keyword evidence="1" id="KW-1133">Transmembrane helix</keyword>
<evidence type="ECO:0000313" key="4">
    <source>
        <dbReference type="Proteomes" id="UP000008386"/>
    </source>
</evidence>
<dbReference type="KEGG" id="pya:PYCH_02810"/>